<sequence>MSTHSPCAACKCLRRKCTPGCVFAPYFPPDQPGKFACVHKVFGASNVGKILSDLPPPQREHAANSLAYEAQARLHDPIYGCVAYISYLQQKLKHVQLELYEAKKELSTYIGPATLGPATLSPFFAHGPPGSDSPYGVPVMGVGMGLGLAAQDAAAAHHHAQNFIHDPPPPPPPPPPESMEAQQIGMAVVADMMTRYDQQQELARFNGRRGFEQMGGGSLMAFLPAQEFQSDFVQQQYYTEQQQPQQQQTTSEDRRSGSGRSS</sequence>
<dbReference type="PROSITE" id="PS50891">
    <property type="entry name" value="LOB"/>
    <property type="match status" value="1"/>
</dbReference>
<evidence type="ECO:0000259" key="3">
    <source>
        <dbReference type="PROSITE" id="PS50891"/>
    </source>
</evidence>
<dbReference type="InterPro" id="IPR004883">
    <property type="entry name" value="LOB"/>
</dbReference>
<feature type="domain" description="LOB" evidence="3">
    <location>
        <begin position="5"/>
        <end position="106"/>
    </location>
</feature>
<proteinExistence type="inferred from homology"/>
<dbReference type="EMBL" id="JACMSC010000021">
    <property type="protein sequence ID" value="KAG6471256.1"/>
    <property type="molecule type" value="Genomic_DNA"/>
</dbReference>
<evidence type="ECO:0000313" key="5">
    <source>
        <dbReference type="Proteomes" id="UP000734854"/>
    </source>
</evidence>
<dbReference type="Proteomes" id="UP000734854">
    <property type="component" value="Unassembled WGS sequence"/>
</dbReference>
<comment type="caution">
    <text evidence="4">The sequence shown here is derived from an EMBL/GenBank/DDBJ whole genome shotgun (WGS) entry which is preliminary data.</text>
</comment>
<dbReference type="PANTHER" id="PTHR31301:SF208">
    <property type="entry name" value="LOB DOMAIN-CONTAINING PROTEIN 6-LIKE"/>
    <property type="match status" value="1"/>
</dbReference>
<accession>A0A8J5ETX4</accession>
<evidence type="ECO:0000256" key="1">
    <source>
        <dbReference type="ARBA" id="ARBA00005474"/>
    </source>
</evidence>
<dbReference type="OrthoDB" id="772606at2759"/>
<protein>
    <recommendedName>
        <fullName evidence="3">LOB domain-containing protein</fullName>
    </recommendedName>
</protein>
<name>A0A8J5ETX4_ZINOF</name>
<feature type="region of interest" description="Disordered" evidence="2">
    <location>
        <begin position="156"/>
        <end position="180"/>
    </location>
</feature>
<evidence type="ECO:0000313" key="4">
    <source>
        <dbReference type="EMBL" id="KAG6471256.1"/>
    </source>
</evidence>
<comment type="similarity">
    <text evidence="1">Belongs to the LOB domain-containing protein family.</text>
</comment>
<keyword evidence="5" id="KW-1185">Reference proteome</keyword>
<organism evidence="4 5">
    <name type="scientific">Zingiber officinale</name>
    <name type="common">Ginger</name>
    <name type="synonym">Amomum zingiber</name>
    <dbReference type="NCBI Taxonomy" id="94328"/>
    <lineage>
        <taxon>Eukaryota</taxon>
        <taxon>Viridiplantae</taxon>
        <taxon>Streptophyta</taxon>
        <taxon>Embryophyta</taxon>
        <taxon>Tracheophyta</taxon>
        <taxon>Spermatophyta</taxon>
        <taxon>Magnoliopsida</taxon>
        <taxon>Liliopsida</taxon>
        <taxon>Zingiberales</taxon>
        <taxon>Zingiberaceae</taxon>
        <taxon>Zingiber</taxon>
    </lineage>
</organism>
<dbReference type="PANTHER" id="PTHR31301">
    <property type="entry name" value="LOB DOMAIN-CONTAINING PROTEIN 4-RELATED"/>
    <property type="match status" value="1"/>
</dbReference>
<evidence type="ECO:0000256" key="2">
    <source>
        <dbReference type="SAM" id="MobiDB-lite"/>
    </source>
</evidence>
<feature type="compositionally biased region" description="Pro residues" evidence="2">
    <location>
        <begin position="166"/>
        <end position="177"/>
    </location>
</feature>
<dbReference type="Pfam" id="PF03195">
    <property type="entry name" value="LOB"/>
    <property type="match status" value="1"/>
</dbReference>
<dbReference type="AlphaFoldDB" id="A0A8J5ETX4"/>
<feature type="region of interest" description="Disordered" evidence="2">
    <location>
        <begin position="234"/>
        <end position="262"/>
    </location>
</feature>
<gene>
    <name evidence="4" type="ORF">ZIOFF_072366</name>
</gene>
<reference evidence="4 5" key="1">
    <citation type="submission" date="2020-08" db="EMBL/GenBank/DDBJ databases">
        <title>Plant Genome Project.</title>
        <authorList>
            <person name="Zhang R.-G."/>
        </authorList>
    </citation>
    <scope>NUCLEOTIDE SEQUENCE [LARGE SCALE GENOMIC DNA]</scope>
    <source>
        <tissue evidence="4">Rhizome</tissue>
    </source>
</reference>
<feature type="compositionally biased region" description="Low complexity" evidence="2">
    <location>
        <begin position="234"/>
        <end position="250"/>
    </location>
</feature>